<dbReference type="PANTHER" id="PTHR43133">
    <property type="entry name" value="RNA POLYMERASE ECF-TYPE SIGMA FACTO"/>
    <property type="match status" value="1"/>
</dbReference>
<dbReference type="PANTHER" id="PTHR43133:SF8">
    <property type="entry name" value="RNA POLYMERASE SIGMA FACTOR HI_1459-RELATED"/>
    <property type="match status" value="1"/>
</dbReference>
<dbReference type="InterPro" id="IPR036388">
    <property type="entry name" value="WH-like_DNA-bd_sf"/>
</dbReference>
<evidence type="ECO:0000313" key="7">
    <source>
        <dbReference type="EMBL" id="QBP12601.1"/>
    </source>
</evidence>
<dbReference type="PROSITE" id="PS01063">
    <property type="entry name" value="SIGMA70_ECF"/>
    <property type="match status" value="1"/>
</dbReference>
<evidence type="ECO:0000256" key="6">
    <source>
        <dbReference type="RuleBase" id="RU000716"/>
    </source>
</evidence>
<dbReference type="InterPro" id="IPR007627">
    <property type="entry name" value="RNA_pol_sigma70_r2"/>
</dbReference>
<dbReference type="Proteomes" id="UP000253772">
    <property type="component" value="Chromosome c2"/>
</dbReference>
<dbReference type="InterPro" id="IPR039425">
    <property type="entry name" value="RNA_pol_sigma-70-like"/>
</dbReference>
<dbReference type="AlphaFoldDB" id="A0A132HU63"/>
<accession>A0A132HU63</accession>
<dbReference type="GO" id="GO:0016987">
    <property type="term" value="F:sigma factor activity"/>
    <property type="evidence" value="ECO:0007669"/>
    <property type="project" value="UniProtKB-KW"/>
</dbReference>
<keyword evidence="5 6" id="KW-0804">Transcription</keyword>
<dbReference type="EMBL" id="CP037901">
    <property type="protein sequence ID" value="QBP12601.1"/>
    <property type="molecule type" value="Genomic_DNA"/>
</dbReference>
<dbReference type="CDD" id="cd06171">
    <property type="entry name" value="Sigma70_r4"/>
    <property type="match status" value="1"/>
</dbReference>
<dbReference type="Gene3D" id="1.10.1740.10">
    <property type="match status" value="1"/>
</dbReference>
<evidence type="ECO:0000256" key="3">
    <source>
        <dbReference type="ARBA" id="ARBA00023082"/>
    </source>
</evidence>
<dbReference type="InterPro" id="IPR013325">
    <property type="entry name" value="RNA_pol_sigma_r2"/>
</dbReference>
<dbReference type="SUPFAM" id="SSF88659">
    <property type="entry name" value="Sigma3 and sigma4 domains of RNA polymerase sigma factors"/>
    <property type="match status" value="1"/>
</dbReference>
<reference evidence="7 8" key="1">
    <citation type="submission" date="2019-03" db="EMBL/GenBank/DDBJ databases">
        <title>Comparative insights into the high quality Complete genome sequence of highly metal resistant Cupriavidus metallidurans strain BS1 isolated from a gold-copper mine.</title>
        <authorList>
            <person name="Mazhar H.S."/>
            <person name="Rensing C."/>
        </authorList>
    </citation>
    <scope>NUCLEOTIDE SEQUENCE [LARGE SCALE GENOMIC DNA]</scope>
    <source>
        <strain evidence="7 8">BS1</strain>
    </source>
</reference>
<dbReference type="GO" id="GO:0003677">
    <property type="term" value="F:DNA binding"/>
    <property type="evidence" value="ECO:0007669"/>
    <property type="project" value="UniProtKB-KW"/>
</dbReference>
<keyword evidence="4 6" id="KW-0238">DNA-binding</keyword>
<evidence type="ECO:0000256" key="5">
    <source>
        <dbReference type="ARBA" id="ARBA00023163"/>
    </source>
</evidence>
<dbReference type="RefSeq" id="WP_017514986.1">
    <property type="nucleotide sequence ID" value="NZ_CP037901.1"/>
</dbReference>
<evidence type="ECO:0000256" key="4">
    <source>
        <dbReference type="ARBA" id="ARBA00023125"/>
    </source>
</evidence>
<dbReference type="Pfam" id="PF04542">
    <property type="entry name" value="Sigma70_r2"/>
    <property type="match status" value="1"/>
</dbReference>
<dbReference type="InterPro" id="IPR000838">
    <property type="entry name" value="RNA_pol_sigma70_ECF_CS"/>
</dbReference>
<dbReference type="InterPro" id="IPR013249">
    <property type="entry name" value="RNA_pol_sigma70_r4_t2"/>
</dbReference>
<dbReference type="NCBIfam" id="TIGR02937">
    <property type="entry name" value="sigma70-ECF"/>
    <property type="match status" value="1"/>
</dbReference>
<sequence>MNPDDADKLLARQAAEGNQRAFGQLVERHGIALAQAARSFGIPETDVDDVVQDTFVAAWHALDDFDRDRPFRAWLFRIGLNKMRDLYRFRRVRQFLFGAEDLGDMELAGGVAHDEPGPEQHVAARRDLARVVKTLDKLDKGSREAIVLTAIVGMSQPEAAAVLGMSVKAIEGRIARARAKLAAVLEAGSQK</sequence>
<keyword evidence="3 6" id="KW-0731">Sigma factor</keyword>
<dbReference type="OrthoDB" id="9797134at2"/>
<dbReference type="SUPFAM" id="SSF88946">
    <property type="entry name" value="Sigma2 domain of RNA polymerase sigma factors"/>
    <property type="match status" value="1"/>
</dbReference>
<evidence type="ECO:0000313" key="8">
    <source>
        <dbReference type="Proteomes" id="UP000253772"/>
    </source>
</evidence>
<evidence type="ECO:0000256" key="2">
    <source>
        <dbReference type="ARBA" id="ARBA00023015"/>
    </source>
</evidence>
<gene>
    <name evidence="7" type="ORF">DDF84_023175</name>
</gene>
<keyword evidence="2 6" id="KW-0805">Transcription regulation</keyword>
<comment type="similarity">
    <text evidence="1 6">Belongs to the sigma-70 factor family. ECF subfamily.</text>
</comment>
<proteinExistence type="inferred from homology"/>
<protein>
    <recommendedName>
        <fullName evidence="6">RNA polymerase sigma factor</fullName>
    </recommendedName>
</protein>
<organism evidence="7 8">
    <name type="scientific">Cupriavidus metallidurans</name>
    <dbReference type="NCBI Taxonomy" id="119219"/>
    <lineage>
        <taxon>Bacteria</taxon>
        <taxon>Pseudomonadati</taxon>
        <taxon>Pseudomonadota</taxon>
        <taxon>Betaproteobacteria</taxon>
        <taxon>Burkholderiales</taxon>
        <taxon>Burkholderiaceae</taxon>
        <taxon>Cupriavidus</taxon>
    </lineage>
</organism>
<dbReference type="Pfam" id="PF08281">
    <property type="entry name" value="Sigma70_r4_2"/>
    <property type="match status" value="1"/>
</dbReference>
<name>A0A132HU63_9BURK</name>
<dbReference type="InterPro" id="IPR013324">
    <property type="entry name" value="RNA_pol_sigma_r3/r4-like"/>
</dbReference>
<dbReference type="InterPro" id="IPR014284">
    <property type="entry name" value="RNA_pol_sigma-70_dom"/>
</dbReference>
<dbReference type="GO" id="GO:0006352">
    <property type="term" value="P:DNA-templated transcription initiation"/>
    <property type="evidence" value="ECO:0007669"/>
    <property type="project" value="InterPro"/>
</dbReference>
<dbReference type="Gene3D" id="1.10.10.10">
    <property type="entry name" value="Winged helix-like DNA-binding domain superfamily/Winged helix DNA-binding domain"/>
    <property type="match status" value="1"/>
</dbReference>
<evidence type="ECO:0000256" key="1">
    <source>
        <dbReference type="ARBA" id="ARBA00010641"/>
    </source>
</evidence>